<reference evidence="2" key="3">
    <citation type="submission" date="2022-06" db="UniProtKB">
        <authorList>
            <consortium name="EnsemblPlants"/>
        </authorList>
    </citation>
    <scope>IDENTIFICATION</scope>
</reference>
<reference evidence="3" key="1">
    <citation type="journal article" date="2013" name="Nature">
        <title>Draft genome of the wheat A-genome progenitor Triticum urartu.</title>
        <authorList>
            <person name="Ling H.Q."/>
            <person name="Zhao S."/>
            <person name="Liu D."/>
            <person name="Wang J."/>
            <person name="Sun H."/>
            <person name="Zhang C."/>
            <person name="Fan H."/>
            <person name="Li D."/>
            <person name="Dong L."/>
            <person name="Tao Y."/>
            <person name="Gao C."/>
            <person name="Wu H."/>
            <person name="Li Y."/>
            <person name="Cui Y."/>
            <person name="Guo X."/>
            <person name="Zheng S."/>
            <person name="Wang B."/>
            <person name="Yu K."/>
            <person name="Liang Q."/>
            <person name="Yang W."/>
            <person name="Lou X."/>
            <person name="Chen J."/>
            <person name="Feng M."/>
            <person name="Jian J."/>
            <person name="Zhang X."/>
            <person name="Luo G."/>
            <person name="Jiang Y."/>
            <person name="Liu J."/>
            <person name="Wang Z."/>
            <person name="Sha Y."/>
            <person name="Zhang B."/>
            <person name="Wu H."/>
            <person name="Tang D."/>
            <person name="Shen Q."/>
            <person name="Xue P."/>
            <person name="Zou S."/>
            <person name="Wang X."/>
            <person name="Liu X."/>
            <person name="Wang F."/>
            <person name="Yang Y."/>
            <person name="An X."/>
            <person name="Dong Z."/>
            <person name="Zhang K."/>
            <person name="Zhang X."/>
            <person name="Luo M.C."/>
            <person name="Dvorak J."/>
            <person name="Tong Y."/>
            <person name="Wang J."/>
            <person name="Yang H."/>
            <person name="Li Z."/>
            <person name="Wang D."/>
            <person name="Zhang A."/>
            <person name="Wang J."/>
        </authorList>
    </citation>
    <scope>NUCLEOTIDE SEQUENCE</scope>
    <source>
        <strain evidence="3">cv. G1812</strain>
    </source>
</reference>
<dbReference type="Pfam" id="PF09425">
    <property type="entry name" value="Jas_motif"/>
    <property type="match status" value="1"/>
</dbReference>
<dbReference type="PANTHER" id="PTHR33077">
    <property type="entry name" value="PROTEIN TIFY 4A-RELATED-RELATED"/>
    <property type="match status" value="1"/>
</dbReference>
<sequence length="172" mass="18446">MTSRPMRQSESLDRLDDRRRRHMAGGSDAGMGACGADGLELSLRLGSPTAAPAPAPAPARRNLTIVYDRRVLCAVDVVELQAMAIISMANQETTGRITDMDDAGIAQGACRPARAQTRASPDHGCIEAPTPLDDQGGLSMKRSLQRFLEKRKARASAASPYVVHRPARAPRS</sequence>
<dbReference type="GO" id="GO:0009611">
    <property type="term" value="P:response to wounding"/>
    <property type="evidence" value="ECO:0007669"/>
    <property type="project" value="TreeGrafter"/>
</dbReference>
<dbReference type="Proteomes" id="UP000015106">
    <property type="component" value="Chromosome 5"/>
</dbReference>
<accession>A0A8R7QLW0</accession>
<dbReference type="GO" id="GO:0005634">
    <property type="term" value="C:nucleus"/>
    <property type="evidence" value="ECO:0007669"/>
    <property type="project" value="TreeGrafter"/>
</dbReference>
<dbReference type="AlphaFoldDB" id="A0A8R7QLW0"/>
<dbReference type="InterPro" id="IPR040390">
    <property type="entry name" value="TIFY/JAZ"/>
</dbReference>
<evidence type="ECO:0000313" key="3">
    <source>
        <dbReference type="Proteomes" id="UP000015106"/>
    </source>
</evidence>
<name>A0A8R7QLW0_TRIUA</name>
<dbReference type="GO" id="GO:0031347">
    <property type="term" value="P:regulation of defense response"/>
    <property type="evidence" value="ECO:0007669"/>
    <property type="project" value="TreeGrafter"/>
</dbReference>
<evidence type="ECO:0000256" key="1">
    <source>
        <dbReference type="SAM" id="MobiDB-lite"/>
    </source>
</evidence>
<proteinExistence type="predicted"/>
<dbReference type="PANTHER" id="PTHR33077:SF48">
    <property type="entry name" value="PROTEIN TIFY 5A"/>
    <property type="match status" value="1"/>
</dbReference>
<evidence type="ECO:0008006" key="4">
    <source>
        <dbReference type="Google" id="ProtNLM"/>
    </source>
</evidence>
<organism evidence="2 3">
    <name type="scientific">Triticum urartu</name>
    <name type="common">Red wild einkorn</name>
    <name type="synonym">Crithodium urartu</name>
    <dbReference type="NCBI Taxonomy" id="4572"/>
    <lineage>
        <taxon>Eukaryota</taxon>
        <taxon>Viridiplantae</taxon>
        <taxon>Streptophyta</taxon>
        <taxon>Embryophyta</taxon>
        <taxon>Tracheophyta</taxon>
        <taxon>Spermatophyta</taxon>
        <taxon>Magnoliopsida</taxon>
        <taxon>Liliopsida</taxon>
        <taxon>Poales</taxon>
        <taxon>Poaceae</taxon>
        <taxon>BOP clade</taxon>
        <taxon>Pooideae</taxon>
        <taxon>Triticodae</taxon>
        <taxon>Triticeae</taxon>
        <taxon>Triticinae</taxon>
        <taxon>Triticum</taxon>
    </lineage>
</organism>
<dbReference type="EnsemblPlants" id="TuG1812G0500004482.01.T01">
    <property type="protein sequence ID" value="TuG1812G0500004482.01.T01"/>
    <property type="gene ID" value="TuG1812G0500004482.01"/>
</dbReference>
<feature type="region of interest" description="Disordered" evidence="1">
    <location>
        <begin position="116"/>
        <end position="172"/>
    </location>
</feature>
<dbReference type="InterPro" id="IPR018467">
    <property type="entry name" value="CCT_CS"/>
</dbReference>
<keyword evidence="3" id="KW-1185">Reference proteome</keyword>
<dbReference type="GO" id="GO:2000022">
    <property type="term" value="P:regulation of jasmonic acid mediated signaling pathway"/>
    <property type="evidence" value="ECO:0007669"/>
    <property type="project" value="TreeGrafter"/>
</dbReference>
<dbReference type="Gramene" id="TuG1812G0500004482.01.T01">
    <property type="protein sequence ID" value="TuG1812G0500004482.01.T01"/>
    <property type="gene ID" value="TuG1812G0500004482.01"/>
</dbReference>
<evidence type="ECO:0000313" key="2">
    <source>
        <dbReference type="EnsemblPlants" id="TuG1812G0500004482.01.T01"/>
    </source>
</evidence>
<protein>
    <recommendedName>
        <fullName evidence="4">Protein TIFY 5A</fullName>
    </recommendedName>
</protein>
<reference evidence="2" key="2">
    <citation type="submission" date="2018-03" db="EMBL/GenBank/DDBJ databases">
        <title>The Triticum urartu genome reveals the dynamic nature of wheat genome evolution.</title>
        <authorList>
            <person name="Ling H."/>
            <person name="Ma B."/>
            <person name="Shi X."/>
            <person name="Liu H."/>
            <person name="Dong L."/>
            <person name="Sun H."/>
            <person name="Cao Y."/>
            <person name="Gao Q."/>
            <person name="Zheng S."/>
            <person name="Li Y."/>
            <person name="Yu Y."/>
            <person name="Du H."/>
            <person name="Qi M."/>
            <person name="Li Y."/>
            <person name="Yu H."/>
            <person name="Cui Y."/>
            <person name="Wang N."/>
            <person name="Chen C."/>
            <person name="Wu H."/>
            <person name="Zhao Y."/>
            <person name="Zhang J."/>
            <person name="Li Y."/>
            <person name="Zhou W."/>
            <person name="Zhang B."/>
            <person name="Hu W."/>
            <person name="Eijk M."/>
            <person name="Tang J."/>
            <person name="Witsenboer H."/>
            <person name="Zhao S."/>
            <person name="Li Z."/>
            <person name="Zhang A."/>
            <person name="Wang D."/>
            <person name="Liang C."/>
        </authorList>
    </citation>
    <scope>NUCLEOTIDE SEQUENCE [LARGE SCALE GENOMIC DNA]</scope>
    <source>
        <strain evidence="2">cv. G1812</strain>
    </source>
</reference>